<feature type="compositionally biased region" description="Polar residues" evidence="1">
    <location>
        <begin position="19"/>
        <end position="29"/>
    </location>
</feature>
<gene>
    <name evidence="5" type="ORF">DVF10_07835</name>
</gene>
<dbReference type="InterPro" id="IPR022391">
    <property type="entry name" value="ICE_relaxase_PFGI-1"/>
</dbReference>
<dbReference type="AlphaFoldDB" id="A0A5V0FC01"/>
<name>A0A5V0FC01_SALAB</name>
<organism evidence="5">
    <name type="scientific">Salmonella abony</name>
    <dbReference type="NCBI Taxonomy" id="29482"/>
    <lineage>
        <taxon>Bacteria</taxon>
        <taxon>Pseudomonadati</taxon>
        <taxon>Pseudomonadota</taxon>
        <taxon>Gammaproteobacteria</taxon>
        <taxon>Enterobacterales</taxon>
        <taxon>Enterobacteriaceae</taxon>
        <taxon>Salmonella</taxon>
    </lineage>
</organism>
<reference evidence="5" key="1">
    <citation type="submission" date="2018-07" db="EMBL/GenBank/DDBJ databases">
        <authorList>
            <person name="Ashton P.M."/>
            <person name="Dallman T."/>
            <person name="Nair S."/>
            <person name="De Pinna E."/>
            <person name="Peters T."/>
            <person name="Grant K."/>
        </authorList>
    </citation>
    <scope>NUCLEOTIDE SEQUENCE</scope>
    <source>
        <strain evidence="5">506860</strain>
    </source>
</reference>
<sequence>MLKAIRELLAGTREVPARDNTSSQPSSLTGPEGYFMPQSATQLLDMPARKQCLQQLWENSALPKDLYEQFYLQPLHKLVTLMQVLPATRQGEYASEGGLVDITLQTTSYAVRLAKGHMLPPGAAPEEQSAQNILWNVVVFYAALWHYLPLLSQLQGEFRSGRAWLPGLTVPDEPYRFRFRSTPPAPTLATSQSAMIAARLLPAEVIGWLSTLPAATHSLMTIASRQPGALPVIDDIVLEATRLARGDSLSVSSSPASVSDTLTAGLPSVAPTTENITTSVPVVDMQSAVIGPSPLPGVDPMPAETSNQPEENAASATEVLLSSALDVPVNDKPLAEMVLAPETVAGVEEDMQALLSLMAVEVSAPMSQTEQAFGDAPHEDEGPVPVDNPAFTAEVTQVVEAAEINQASDAVDDIASEAAFSTSDFCDLQTTDPAPSLLQKQGNEGYRGITPGEVFWRWLADGLSSNEIPINSVGARVHLVSGFIFITVPGIFYLYLKQAGLDGSQREALQEDFERLEKHRRVKGKRFYFAHLYETSERKGAFKRTKGYLVKASLLYRGTNLPDDSPVLVIP</sequence>
<keyword evidence="2" id="KW-0472">Membrane</keyword>
<evidence type="ECO:0000259" key="3">
    <source>
        <dbReference type="Pfam" id="PF07514"/>
    </source>
</evidence>
<evidence type="ECO:0000313" key="5">
    <source>
        <dbReference type="EMBL" id="EBS6065980.1"/>
    </source>
</evidence>
<dbReference type="InterPro" id="IPR011119">
    <property type="entry name" value="Unchr_helicase_relaxase_TraI"/>
</dbReference>
<dbReference type="Gene3D" id="1.10.10.10">
    <property type="entry name" value="Winged helix-like DNA-binding domain superfamily/Winged helix DNA-binding domain"/>
    <property type="match status" value="1"/>
</dbReference>
<dbReference type="Pfam" id="PF07514">
    <property type="entry name" value="TraI_2"/>
    <property type="match status" value="1"/>
</dbReference>
<evidence type="ECO:0000256" key="1">
    <source>
        <dbReference type="SAM" id="MobiDB-lite"/>
    </source>
</evidence>
<feature type="domain" description="Putative conjugal transfer nickase/helicase TraI C-terminal" evidence="4">
    <location>
        <begin position="452"/>
        <end position="568"/>
    </location>
</feature>
<dbReference type="Gene3D" id="2.40.10.200">
    <property type="entry name" value="STY4665 C-terminal domain-like"/>
    <property type="match status" value="1"/>
</dbReference>
<feature type="region of interest" description="Disordered" evidence="1">
    <location>
        <begin position="13"/>
        <end position="34"/>
    </location>
</feature>
<dbReference type="Pfam" id="PF07515">
    <property type="entry name" value="TraI_2_C"/>
    <property type="match status" value="1"/>
</dbReference>
<accession>A0A5V0FC01</accession>
<keyword evidence="2" id="KW-1133">Transmembrane helix</keyword>
<dbReference type="InterPro" id="IPR011093">
    <property type="entry name" value="TraI_2_C"/>
</dbReference>
<feature type="domain" description="Uncharacterised" evidence="3">
    <location>
        <begin position="33"/>
        <end position="241"/>
    </location>
</feature>
<keyword evidence="2" id="KW-0812">Transmembrane</keyword>
<comment type="caution">
    <text evidence="5">The sequence shown here is derived from an EMBL/GenBank/DDBJ whole genome shotgun (WGS) entry which is preliminary data.</text>
</comment>
<feature type="transmembrane region" description="Helical" evidence="2">
    <location>
        <begin position="477"/>
        <end position="496"/>
    </location>
</feature>
<evidence type="ECO:0000259" key="4">
    <source>
        <dbReference type="Pfam" id="PF07515"/>
    </source>
</evidence>
<proteinExistence type="predicted"/>
<evidence type="ECO:0000256" key="2">
    <source>
        <dbReference type="SAM" id="Phobius"/>
    </source>
</evidence>
<dbReference type="InterPro" id="IPR036390">
    <property type="entry name" value="WH_DNA-bd_sf"/>
</dbReference>
<dbReference type="NCBIfam" id="TIGR03760">
    <property type="entry name" value="ICE_TraI_Pfluor"/>
    <property type="match status" value="1"/>
</dbReference>
<dbReference type="EMBL" id="AAGWAL010000008">
    <property type="protein sequence ID" value="EBS6065980.1"/>
    <property type="molecule type" value="Genomic_DNA"/>
</dbReference>
<dbReference type="InterPro" id="IPR036388">
    <property type="entry name" value="WH-like_DNA-bd_sf"/>
</dbReference>
<dbReference type="SUPFAM" id="SSF46785">
    <property type="entry name" value="Winged helix' DNA-binding domain"/>
    <property type="match status" value="1"/>
</dbReference>
<protein>
    <submittedName>
        <fullName evidence="5">Relaxase</fullName>
    </submittedName>
</protein>
<dbReference type="Gene3D" id="1.10.3210.40">
    <property type="match status" value="1"/>
</dbReference>